<dbReference type="AlphaFoldDB" id="A0A9D4QDC9"/>
<accession>A0A9D4QDC9</accession>
<dbReference type="InterPro" id="IPR008974">
    <property type="entry name" value="TRAF-like"/>
</dbReference>
<organism evidence="2 3">
    <name type="scientific">Rhipicephalus sanguineus</name>
    <name type="common">Brown dog tick</name>
    <name type="synonym">Ixodes sanguineus</name>
    <dbReference type="NCBI Taxonomy" id="34632"/>
    <lineage>
        <taxon>Eukaryota</taxon>
        <taxon>Metazoa</taxon>
        <taxon>Ecdysozoa</taxon>
        <taxon>Arthropoda</taxon>
        <taxon>Chelicerata</taxon>
        <taxon>Arachnida</taxon>
        <taxon>Acari</taxon>
        <taxon>Parasitiformes</taxon>
        <taxon>Ixodida</taxon>
        <taxon>Ixodoidea</taxon>
        <taxon>Ixodidae</taxon>
        <taxon>Rhipicephalinae</taxon>
        <taxon>Rhipicephalus</taxon>
        <taxon>Rhipicephalus</taxon>
    </lineage>
</organism>
<keyword evidence="3" id="KW-1185">Reference proteome</keyword>
<sequence length="166" mass="19399">MGSSGSKKKHPQGPVRHASGSGVFIQLLEFPGIYGVRDDLLKGKKYTWTQHHKCSLGGYTFAVRCRFEIDKDGDVMMGVIVYLQTGEWDNNMEWPFDRTIWVDITHPRDHEKDIWFRVNLSGDNMTRRPRPCCWNTGRITHLVNFKRLEHNGFIHDDKLYVNIELH</sequence>
<dbReference type="EMBL" id="JABSTV010001246">
    <property type="protein sequence ID" value="KAH7975712.1"/>
    <property type="molecule type" value="Genomic_DNA"/>
</dbReference>
<dbReference type="InterPro" id="IPR049342">
    <property type="entry name" value="TRAF1-6_MATH_dom"/>
</dbReference>
<dbReference type="Gene3D" id="2.60.210.10">
    <property type="entry name" value="Apoptosis, Tumor Necrosis Factor Receptor Associated Protein 2, Chain A"/>
    <property type="match status" value="1"/>
</dbReference>
<dbReference type="Pfam" id="PF21355">
    <property type="entry name" value="TRAF-mep_MATH"/>
    <property type="match status" value="1"/>
</dbReference>
<comment type="caution">
    <text evidence="2">The sequence shown here is derived from an EMBL/GenBank/DDBJ whole genome shotgun (WGS) entry which is preliminary data.</text>
</comment>
<dbReference type="Proteomes" id="UP000821837">
    <property type="component" value="Chromosome 10"/>
</dbReference>
<dbReference type="SUPFAM" id="SSF49599">
    <property type="entry name" value="TRAF domain-like"/>
    <property type="match status" value="1"/>
</dbReference>
<reference evidence="2" key="2">
    <citation type="submission" date="2021-09" db="EMBL/GenBank/DDBJ databases">
        <authorList>
            <person name="Jia N."/>
            <person name="Wang J."/>
            <person name="Shi W."/>
            <person name="Du L."/>
            <person name="Sun Y."/>
            <person name="Zhan W."/>
            <person name="Jiang J."/>
            <person name="Wang Q."/>
            <person name="Zhang B."/>
            <person name="Ji P."/>
            <person name="Sakyi L.B."/>
            <person name="Cui X."/>
            <person name="Yuan T."/>
            <person name="Jiang B."/>
            <person name="Yang W."/>
            <person name="Lam T.T.-Y."/>
            <person name="Chang Q."/>
            <person name="Ding S."/>
            <person name="Wang X."/>
            <person name="Zhu J."/>
            <person name="Ruan X."/>
            <person name="Zhao L."/>
            <person name="Wei J."/>
            <person name="Que T."/>
            <person name="Du C."/>
            <person name="Cheng J."/>
            <person name="Dai P."/>
            <person name="Han X."/>
            <person name="Huang E."/>
            <person name="Gao Y."/>
            <person name="Liu J."/>
            <person name="Shao H."/>
            <person name="Ye R."/>
            <person name="Li L."/>
            <person name="Wei W."/>
            <person name="Wang X."/>
            <person name="Wang C."/>
            <person name="Huo Q."/>
            <person name="Li W."/>
            <person name="Guo W."/>
            <person name="Chen H."/>
            <person name="Chen S."/>
            <person name="Zhou L."/>
            <person name="Zhou L."/>
            <person name="Ni X."/>
            <person name="Tian J."/>
            <person name="Zhou Y."/>
            <person name="Sheng Y."/>
            <person name="Liu T."/>
            <person name="Pan Y."/>
            <person name="Xia L."/>
            <person name="Li J."/>
            <person name="Zhao F."/>
            <person name="Cao W."/>
        </authorList>
    </citation>
    <scope>NUCLEOTIDE SEQUENCE</scope>
    <source>
        <strain evidence="2">Rsan-2018</strain>
        <tissue evidence="2">Larvae</tissue>
    </source>
</reference>
<name>A0A9D4QDC9_RHISA</name>
<evidence type="ECO:0000313" key="3">
    <source>
        <dbReference type="Proteomes" id="UP000821837"/>
    </source>
</evidence>
<evidence type="ECO:0000313" key="2">
    <source>
        <dbReference type="EMBL" id="KAH7975712.1"/>
    </source>
</evidence>
<gene>
    <name evidence="2" type="ORF">HPB52_004600</name>
</gene>
<proteinExistence type="predicted"/>
<evidence type="ECO:0000259" key="1">
    <source>
        <dbReference type="Pfam" id="PF21355"/>
    </source>
</evidence>
<feature type="domain" description="TRAF1-6 MATH" evidence="1">
    <location>
        <begin position="55"/>
        <end position="161"/>
    </location>
</feature>
<protein>
    <recommendedName>
        <fullName evidence="1">TRAF1-6 MATH domain-containing protein</fullName>
    </recommendedName>
</protein>
<reference evidence="2" key="1">
    <citation type="journal article" date="2020" name="Cell">
        <title>Large-Scale Comparative Analyses of Tick Genomes Elucidate Their Genetic Diversity and Vector Capacities.</title>
        <authorList>
            <consortium name="Tick Genome and Microbiome Consortium (TIGMIC)"/>
            <person name="Jia N."/>
            <person name="Wang J."/>
            <person name="Shi W."/>
            <person name="Du L."/>
            <person name="Sun Y."/>
            <person name="Zhan W."/>
            <person name="Jiang J.F."/>
            <person name="Wang Q."/>
            <person name="Zhang B."/>
            <person name="Ji P."/>
            <person name="Bell-Sakyi L."/>
            <person name="Cui X.M."/>
            <person name="Yuan T.T."/>
            <person name="Jiang B.G."/>
            <person name="Yang W.F."/>
            <person name="Lam T.T."/>
            <person name="Chang Q.C."/>
            <person name="Ding S.J."/>
            <person name="Wang X.J."/>
            <person name="Zhu J.G."/>
            <person name="Ruan X.D."/>
            <person name="Zhao L."/>
            <person name="Wei J.T."/>
            <person name="Ye R.Z."/>
            <person name="Que T.C."/>
            <person name="Du C.H."/>
            <person name="Zhou Y.H."/>
            <person name="Cheng J.X."/>
            <person name="Dai P.F."/>
            <person name="Guo W.B."/>
            <person name="Han X.H."/>
            <person name="Huang E.J."/>
            <person name="Li L.F."/>
            <person name="Wei W."/>
            <person name="Gao Y.C."/>
            <person name="Liu J.Z."/>
            <person name="Shao H.Z."/>
            <person name="Wang X."/>
            <person name="Wang C.C."/>
            <person name="Yang T.C."/>
            <person name="Huo Q.B."/>
            <person name="Li W."/>
            <person name="Chen H.Y."/>
            <person name="Chen S.E."/>
            <person name="Zhou L.G."/>
            <person name="Ni X.B."/>
            <person name="Tian J.H."/>
            <person name="Sheng Y."/>
            <person name="Liu T."/>
            <person name="Pan Y.S."/>
            <person name="Xia L.Y."/>
            <person name="Li J."/>
            <person name="Zhao F."/>
            <person name="Cao W.C."/>
        </authorList>
    </citation>
    <scope>NUCLEOTIDE SEQUENCE</scope>
    <source>
        <strain evidence="2">Rsan-2018</strain>
    </source>
</reference>